<evidence type="ECO:0000313" key="2">
    <source>
        <dbReference type="Proteomes" id="UP000694892"/>
    </source>
</evidence>
<dbReference type="AlphaFoldDB" id="A0A974CTW2"/>
<dbReference type="EMBL" id="CM004474">
    <property type="protein sequence ID" value="OCT79689.1"/>
    <property type="molecule type" value="Genomic_DNA"/>
</dbReference>
<reference evidence="2" key="1">
    <citation type="journal article" date="2016" name="Nature">
        <title>Genome evolution in the allotetraploid frog Xenopus laevis.</title>
        <authorList>
            <person name="Session A.M."/>
            <person name="Uno Y."/>
            <person name="Kwon T."/>
            <person name="Chapman J.A."/>
            <person name="Toyoda A."/>
            <person name="Takahashi S."/>
            <person name="Fukui A."/>
            <person name="Hikosaka A."/>
            <person name="Suzuki A."/>
            <person name="Kondo M."/>
            <person name="van Heeringen S.J."/>
            <person name="Quigley I."/>
            <person name="Heinz S."/>
            <person name="Ogino H."/>
            <person name="Ochi H."/>
            <person name="Hellsten U."/>
            <person name="Lyons J.B."/>
            <person name="Simakov O."/>
            <person name="Putnam N."/>
            <person name="Stites J."/>
            <person name="Kuroki Y."/>
            <person name="Tanaka T."/>
            <person name="Michiue T."/>
            <person name="Watanabe M."/>
            <person name="Bogdanovic O."/>
            <person name="Lister R."/>
            <person name="Georgiou G."/>
            <person name="Paranjpe S.S."/>
            <person name="van Kruijsbergen I."/>
            <person name="Shu S."/>
            <person name="Carlson J."/>
            <person name="Kinoshita T."/>
            <person name="Ohta Y."/>
            <person name="Mawaribuchi S."/>
            <person name="Jenkins J."/>
            <person name="Grimwood J."/>
            <person name="Schmutz J."/>
            <person name="Mitros T."/>
            <person name="Mozaffari S.V."/>
            <person name="Suzuki Y."/>
            <person name="Haramoto Y."/>
            <person name="Yamamoto T.S."/>
            <person name="Takagi C."/>
            <person name="Heald R."/>
            <person name="Miller K."/>
            <person name="Haudenschild C."/>
            <person name="Kitzman J."/>
            <person name="Nakayama T."/>
            <person name="Izutsu Y."/>
            <person name="Robert J."/>
            <person name="Fortriede J."/>
            <person name="Burns K."/>
            <person name="Lotay V."/>
            <person name="Karimi K."/>
            <person name="Yasuoka Y."/>
            <person name="Dichmann D.S."/>
            <person name="Flajnik M.F."/>
            <person name="Houston D.W."/>
            <person name="Shendure J."/>
            <person name="DuPasquier L."/>
            <person name="Vize P.D."/>
            <person name="Zorn A.M."/>
            <person name="Ito M."/>
            <person name="Marcotte E.M."/>
            <person name="Wallingford J.B."/>
            <person name="Ito Y."/>
            <person name="Asashima M."/>
            <person name="Ueno N."/>
            <person name="Matsuda Y."/>
            <person name="Veenstra G.J."/>
            <person name="Fujiyama A."/>
            <person name="Harland R.M."/>
            <person name="Taira M."/>
            <person name="Rokhsar D.S."/>
        </authorList>
    </citation>
    <scope>NUCLEOTIDE SEQUENCE [LARGE SCALE GENOMIC DNA]</scope>
    <source>
        <strain evidence="2">J</strain>
    </source>
</reference>
<sequence length="98" mass="10820">MNLSPVKKPLCCLSFHPFQLKFLTVRSACSRENNTTCASVPAHKRKLKHGWSNVSTMALLSHIHKTFDLCSMARGLAPSPCTQALRLLSSTKQTCASF</sequence>
<dbReference type="Proteomes" id="UP000694892">
    <property type="component" value="Chromosome 5L"/>
</dbReference>
<protein>
    <submittedName>
        <fullName evidence="1">Uncharacterized protein</fullName>
    </submittedName>
</protein>
<evidence type="ECO:0000313" key="1">
    <source>
        <dbReference type="EMBL" id="OCT79689.1"/>
    </source>
</evidence>
<gene>
    <name evidence="1" type="ORF">XELAEV_18026497mg</name>
</gene>
<name>A0A974CTW2_XENLA</name>
<proteinExistence type="predicted"/>
<organism evidence="1 2">
    <name type="scientific">Xenopus laevis</name>
    <name type="common">African clawed frog</name>
    <dbReference type="NCBI Taxonomy" id="8355"/>
    <lineage>
        <taxon>Eukaryota</taxon>
        <taxon>Metazoa</taxon>
        <taxon>Chordata</taxon>
        <taxon>Craniata</taxon>
        <taxon>Vertebrata</taxon>
        <taxon>Euteleostomi</taxon>
        <taxon>Amphibia</taxon>
        <taxon>Batrachia</taxon>
        <taxon>Anura</taxon>
        <taxon>Pipoidea</taxon>
        <taxon>Pipidae</taxon>
        <taxon>Xenopodinae</taxon>
        <taxon>Xenopus</taxon>
        <taxon>Xenopus</taxon>
    </lineage>
</organism>
<accession>A0A974CTW2</accession>